<dbReference type="InterPro" id="IPR000219">
    <property type="entry name" value="DH_dom"/>
</dbReference>
<dbReference type="AlphaFoldDB" id="A0AAV4R8S8"/>
<accession>A0AAV4R8S8</accession>
<dbReference type="PROSITE" id="PS00741">
    <property type="entry name" value="DH_1"/>
    <property type="match status" value="1"/>
</dbReference>
<feature type="domain" description="DH" evidence="1">
    <location>
        <begin position="68"/>
        <end position="214"/>
    </location>
</feature>
<dbReference type="SUPFAM" id="SSF48065">
    <property type="entry name" value="DBL homology domain (DH-domain)"/>
    <property type="match status" value="1"/>
</dbReference>
<dbReference type="InterPro" id="IPR001331">
    <property type="entry name" value="GDS_CDC24_CS"/>
</dbReference>
<comment type="caution">
    <text evidence="2">The sequence shown here is derived from an EMBL/GenBank/DDBJ whole genome shotgun (WGS) entry which is preliminary data.</text>
</comment>
<sequence length="214" mass="24018">MMHLFQCEVNVAHIHPVIICQLNKLRGTNCSVYVATAPEQPVGALLGAHEEGDLPVQLRGERPLRQHQEIVQFQRVFLQSLEEAIASEVDFHKFDHPAQFKNVLFALGNSFLYYADQFKLYSSFCASHSKAQKVLHPSKCKGLRNKEHVCPAAGEGNSALLEFLQSRNPKGQHSFSLESYLIKPIQRILKYPLLLQQLKHLTDPNSQGAPAPLG</sequence>
<evidence type="ECO:0000313" key="2">
    <source>
        <dbReference type="EMBL" id="GIY16503.1"/>
    </source>
</evidence>
<dbReference type="PROSITE" id="PS50010">
    <property type="entry name" value="DH_2"/>
    <property type="match status" value="1"/>
</dbReference>
<dbReference type="Proteomes" id="UP001054945">
    <property type="component" value="Unassembled WGS sequence"/>
</dbReference>
<organism evidence="2 3">
    <name type="scientific">Caerostris extrusa</name>
    <name type="common">Bark spider</name>
    <name type="synonym">Caerostris bankana</name>
    <dbReference type="NCBI Taxonomy" id="172846"/>
    <lineage>
        <taxon>Eukaryota</taxon>
        <taxon>Metazoa</taxon>
        <taxon>Ecdysozoa</taxon>
        <taxon>Arthropoda</taxon>
        <taxon>Chelicerata</taxon>
        <taxon>Arachnida</taxon>
        <taxon>Araneae</taxon>
        <taxon>Araneomorphae</taxon>
        <taxon>Entelegynae</taxon>
        <taxon>Araneoidea</taxon>
        <taxon>Araneidae</taxon>
        <taxon>Caerostris</taxon>
    </lineage>
</organism>
<name>A0AAV4R8S8_CAEEX</name>
<dbReference type="EMBL" id="BPLR01007386">
    <property type="protein sequence ID" value="GIY16503.1"/>
    <property type="molecule type" value="Genomic_DNA"/>
</dbReference>
<dbReference type="Pfam" id="PF00621">
    <property type="entry name" value="RhoGEF"/>
    <property type="match status" value="1"/>
</dbReference>
<dbReference type="GO" id="GO:0005085">
    <property type="term" value="F:guanyl-nucleotide exchange factor activity"/>
    <property type="evidence" value="ECO:0007669"/>
    <property type="project" value="InterPro"/>
</dbReference>
<evidence type="ECO:0000313" key="3">
    <source>
        <dbReference type="Proteomes" id="UP001054945"/>
    </source>
</evidence>
<dbReference type="InterPro" id="IPR035899">
    <property type="entry name" value="DBL_dom_sf"/>
</dbReference>
<dbReference type="SMART" id="SM00325">
    <property type="entry name" value="RhoGEF"/>
    <property type="match status" value="1"/>
</dbReference>
<evidence type="ECO:0000259" key="1">
    <source>
        <dbReference type="PROSITE" id="PS50010"/>
    </source>
</evidence>
<protein>
    <submittedName>
        <fullName evidence="2">Protein still life, isoform SIF type 1</fullName>
    </submittedName>
</protein>
<keyword evidence="3" id="KW-1185">Reference proteome</keyword>
<dbReference type="GO" id="GO:0007264">
    <property type="term" value="P:small GTPase-mediated signal transduction"/>
    <property type="evidence" value="ECO:0007669"/>
    <property type="project" value="InterPro"/>
</dbReference>
<dbReference type="Gene3D" id="1.20.900.10">
    <property type="entry name" value="Dbl homology (DH) domain"/>
    <property type="match status" value="1"/>
</dbReference>
<gene>
    <name evidence="2" type="primary">sif</name>
    <name evidence="2" type="ORF">CEXT_192961</name>
</gene>
<reference evidence="2 3" key="1">
    <citation type="submission" date="2021-06" db="EMBL/GenBank/DDBJ databases">
        <title>Caerostris extrusa draft genome.</title>
        <authorList>
            <person name="Kono N."/>
            <person name="Arakawa K."/>
        </authorList>
    </citation>
    <scope>NUCLEOTIDE SEQUENCE [LARGE SCALE GENOMIC DNA]</scope>
</reference>
<dbReference type="PANTHER" id="PTHR46001:SF3">
    <property type="entry name" value="PROTEIN STILL LIFE, ISOFORM SIF TYPE 1"/>
    <property type="match status" value="1"/>
</dbReference>
<dbReference type="InterPro" id="IPR043537">
    <property type="entry name" value="Tiam1/Tiam2/Sif"/>
</dbReference>
<dbReference type="PANTHER" id="PTHR46001">
    <property type="entry name" value="TIAM (MAMMALIAN TUMOR INVASION AND METASTASIS FACTOR) HOMOLOG"/>
    <property type="match status" value="1"/>
</dbReference>
<proteinExistence type="predicted"/>